<dbReference type="PANTHER" id="PTHR46429">
    <property type="entry name" value="23S RRNA (GUANOSINE-2'-O-)-METHYLTRANSFERASE RLMB"/>
    <property type="match status" value="1"/>
</dbReference>
<accession>A0AA36HUD7</accession>
<keyword evidence="2" id="KW-0808">Transferase</keyword>
<dbReference type="InterPro" id="IPR029028">
    <property type="entry name" value="Alpha/beta_knot_MTases"/>
</dbReference>
<dbReference type="GO" id="GO:0005829">
    <property type="term" value="C:cytosol"/>
    <property type="evidence" value="ECO:0007669"/>
    <property type="project" value="TreeGrafter"/>
</dbReference>
<dbReference type="InterPro" id="IPR004441">
    <property type="entry name" value="rRNA_MeTrfase_TrmH"/>
</dbReference>
<dbReference type="PANTHER" id="PTHR46429:SF1">
    <property type="entry name" value="23S RRNA (GUANOSINE-2'-O-)-METHYLTRANSFERASE RLMB"/>
    <property type="match status" value="1"/>
</dbReference>
<dbReference type="CDD" id="cd18095">
    <property type="entry name" value="SpoU-like_rRNA-MTase"/>
    <property type="match status" value="1"/>
</dbReference>
<comment type="caution">
    <text evidence="4">The sequence shown here is derived from an EMBL/GenBank/DDBJ whole genome shotgun (WGS) entry which is preliminary data.</text>
</comment>
<proteinExistence type="predicted"/>
<evidence type="ECO:0000313" key="5">
    <source>
        <dbReference type="Proteomes" id="UP001178507"/>
    </source>
</evidence>
<dbReference type="EMBL" id="CAUJNA010000247">
    <property type="protein sequence ID" value="CAJ1374388.1"/>
    <property type="molecule type" value="Genomic_DNA"/>
</dbReference>
<dbReference type="GO" id="GO:0006396">
    <property type="term" value="P:RNA processing"/>
    <property type="evidence" value="ECO:0007669"/>
    <property type="project" value="InterPro"/>
</dbReference>
<evidence type="ECO:0000256" key="1">
    <source>
        <dbReference type="ARBA" id="ARBA00022603"/>
    </source>
</evidence>
<reference evidence="4" key="1">
    <citation type="submission" date="2023-08" db="EMBL/GenBank/DDBJ databases">
        <authorList>
            <person name="Chen Y."/>
            <person name="Shah S."/>
            <person name="Dougan E. K."/>
            <person name="Thang M."/>
            <person name="Chan C."/>
        </authorList>
    </citation>
    <scope>NUCLEOTIDE SEQUENCE</scope>
</reference>
<dbReference type="Pfam" id="PF00588">
    <property type="entry name" value="SpoU_methylase"/>
    <property type="match status" value="1"/>
</dbReference>
<dbReference type="InterPro" id="IPR001537">
    <property type="entry name" value="SpoU_MeTrfase"/>
</dbReference>
<name>A0AA36HUD7_9DINO</name>
<evidence type="ECO:0000259" key="3">
    <source>
        <dbReference type="Pfam" id="PF00588"/>
    </source>
</evidence>
<dbReference type="AlphaFoldDB" id="A0AA36HUD7"/>
<dbReference type="Gene3D" id="3.40.1280.10">
    <property type="match status" value="1"/>
</dbReference>
<organism evidence="4 5">
    <name type="scientific">Effrenium voratum</name>
    <dbReference type="NCBI Taxonomy" id="2562239"/>
    <lineage>
        <taxon>Eukaryota</taxon>
        <taxon>Sar</taxon>
        <taxon>Alveolata</taxon>
        <taxon>Dinophyceae</taxon>
        <taxon>Suessiales</taxon>
        <taxon>Symbiodiniaceae</taxon>
        <taxon>Effrenium</taxon>
    </lineage>
</organism>
<dbReference type="SUPFAM" id="SSF75217">
    <property type="entry name" value="alpha/beta knot"/>
    <property type="match status" value="1"/>
</dbReference>
<protein>
    <recommendedName>
        <fullName evidence="3">tRNA/rRNA methyltransferase SpoU type domain-containing protein</fullName>
    </recommendedName>
</protein>
<sequence length="410" mass="45287">MKLGLALPYGGVAMPFHRGFCKAVVSDRRPLSTLASVLLARLGYNQVFKRGLCLSRRSHSDKIVHITDRADPRIALYLRRDQRDCSVYDRQVRALAEAALKSQGFKSAMQEEASSAKEKLKPLSKLDCVVDVHYSQTCFEQLHQALAAGQKVYVDSVMLAHGDESMEMALEVAPVVYLLPPDLVGEFRQDVPWSLEDAPQGTAGRLFRRFEGCRFLVAFPCSSPLAQMKPPFVILDGLNSASNVGQVLRTAYHLGITSVVAAPGAWSCLNGRASRVSMGWFYRMSPSDLRTRLPYLDVDVTSSVCFHAARPLAAAIQELKELGVCIYGAENQFSDPVAPHEPLGDHRWALVVGSEFKGVSQEILEMCDKKICVPQQQGQSLNVAHACSICLYELSKHNVMEKTHVIGHDN</sequence>
<dbReference type="Proteomes" id="UP001178507">
    <property type="component" value="Unassembled WGS sequence"/>
</dbReference>
<dbReference type="InterPro" id="IPR029026">
    <property type="entry name" value="tRNA_m1G_MTases_N"/>
</dbReference>
<gene>
    <name evidence="4" type="ORF">EVOR1521_LOCUS3955</name>
</gene>
<feature type="domain" description="tRNA/rRNA methyltransferase SpoU type" evidence="3">
    <location>
        <begin position="307"/>
        <end position="392"/>
    </location>
</feature>
<dbReference type="GO" id="GO:0008173">
    <property type="term" value="F:RNA methyltransferase activity"/>
    <property type="evidence" value="ECO:0007669"/>
    <property type="project" value="InterPro"/>
</dbReference>
<keyword evidence="1" id="KW-0489">Methyltransferase</keyword>
<keyword evidence="5" id="KW-1185">Reference proteome</keyword>
<evidence type="ECO:0000256" key="2">
    <source>
        <dbReference type="ARBA" id="ARBA00022679"/>
    </source>
</evidence>
<dbReference type="GO" id="GO:0003723">
    <property type="term" value="F:RNA binding"/>
    <property type="evidence" value="ECO:0007669"/>
    <property type="project" value="InterPro"/>
</dbReference>
<dbReference type="GO" id="GO:0032259">
    <property type="term" value="P:methylation"/>
    <property type="evidence" value="ECO:0007669"/>
    <property type="project" value="UniProtKB-KW"/>
</dbReference>
<evidence type="ECO:0000313" key="4">
    <source>
        <dbReference type="EMBL" id="CAJ1374388.1"/>
    </source>
</evidence>